<gene>
    <name evidence="10" type="ORF">A1359_20655</name>
</gene>
<dbReference type="RefSeq" id="WP_036293398.1">
    <property type="nucleotide sequence ID" value="NZ_LUUI01000035.1"/>
</dbReference>
<protein>
    <submittedName>
        <fullName evidence="10">Efflux transporter periplasmic adaptor subunit</fullName>
    </submittedName>
</protein>
<dbReference type="Pfam" id="PF25971">
    <property type="entry name" value="CzcB_N"/>
    <property type="match status" value="1"/>
</dbReference>
<evidence type="ECO:0000259" key="7">
    <source>
        <dbReference type="Pfam" id="PF25971"/>
    </source>
</evidence>
<dbReference type="Proteomes" id="UP000078476">
    <property type="component" value="Unassembled WGS sequence"/>
</dbReference>
<dbReference type="FunFam" id="2.40.30.170:FF:000010">
    <property type="entry name" value="Efflux RND transporter periplasmic adaptor subunit"/>
    <property type="match status" value="1"/>
</dbReference>
<feature type="domain" description="CzcB-like barrel-sandwich hybrid" evidence="8">
    <location>
        <begin position="213"/>
        <end position="360"/>
    </location>
</feature>
<name>A0A177NTN9_9GAMM</name>
<dbReference type="InterPro" id="IPR006143">
    <property type="entry name" value="RND_pump_MFP"/>
</dbReference>
<dbReference type="InterPro" id="IPR058647">
    <property type="entry name" value="BSH_CzcB-like"/>
</dbReference>
<dbReference type="Pfam" id="PF25975">
    <property type="entry name" value="CzcB_C"/>
    <property type="match status" value="1"/>
</dbReference>
<keyword evidence="2" id="KW-0813">Transport</keyword>
<dbReference type="Gene3D" id="1.10.287.470">
    <property type="entry name" value="Helix hairpin bin"/>
    <property type="match status" value="1"/>
</dbReference>
<evidence type="ECO:0000256" key="4">
    <source>
        <dbReference type="SAM" id="Phobius"/>
    </source>
</evidence>
<evidence type="ECO:0000313" key="11">
    <source>
        <dbReference type="Proteomes" id="UP000078476"/>
    </source>
</evidence>
<dbReference type="Gene3D" id="2.40.30.170">
    <property type="match status" value="1"/>
</dbReference>
<feature type="region of interest" description="Disordered" evidence="3">
    <location>
        <begin position="52"/>
        <end position="72"/>
    </location>
</feature>
<dbReference type="GO" id="GO:0030288">
    <property type="term" value="C:outer membrane-bounded periplasmic space"/>
    <property type="evidence" value="ECO:0007669"/>
    <property type="project" value="TreeGrafter"/>
</dbReference>
<dbReference type="InterPro" id="IPR058646">
    <property type="entry name" value="CzcB_N"/>
</dbReference>
<evidence type="ECO:0000259" key="8">
    <source>
        <dbReference type="Pfam" id="PF25973"/>
    </source>
</evidence>
<dbReference type="Pfam" id="PF25893">
    <property type="entry name" value="HH_CzcB"/>
    <property type="match status" value="1"/>
</dbReference>
<dbReference type="Pfam" id="PF25954">
    <property type="entry name" value="Beta-barrel_RND_2"/>
    <property type="match status" value="1"/>
</dbReference>
<keyword evidence="4" id="KW-0812">Transmembrane</keyword>
<dbReference type="GO" id="GO:0022857">
    <property type="term" value="F:transmembrane transporter activity"/>
    <property type="evidence" value="ECO:0007669"/>
    <property type="project" value="InterPro"/>
</dbReference>
<comment type="similarity">
    <text evidence="1">Belongs to the membrane fusion protein (MFP) (TC 8.A.1) family.</text>
</comment>
<evidence type="ECO:0000313" key="10">
    <source>
        <dbReference type="EMBL" id="OAI20633.1"/>
    </source>
</evidence>
<dbReference type="STRING" id="980561.A1359_20655"/>
<feature type="domain" description="CzcB-like alpha-helical hairpin" evidence="5">
    <location>
        <begin position="251"/>
        <end position="310"/>
    </location>
</feature>
<dbReference type="GO" id="GO:0060003">
    <property type="term" value="P:copper ion export"/>
    <property type="evidence" value="ECO:0007669"/>
    <property type="project" value="TreeGrafter"/>
</dbReference>
<dbReference type="EMBL" id="LUUI01000035">
    <property type="protein sequence ID" value="OAI20633.1"/>
    <property type="molecule type" value="Genomic_DNA"/>
</dbReference>
<evidence type="ECO:0000259" key="6">
    <source>
        <dbReference type="Pfam" id="PF25954"/>
    </source>
</evidence>
<dbReference type="Gene3D" id="2.40.420.20">
    <property type="match status" value="1"/>
</dbReference>
<dbReference type="Pfam" id="PF25973">
    <property type="entry name" value="BSH_CzcB"/>
    <property type="match status" value="1"/>
</dbReference>
<dbReference type="PANTHER" id="PTHR30097">
    <property type="entry name" value="CATION EFFLUX SYSTEM PROTEIN CUSB"/>
    <property type="match status" value="1"/>
</dbReference>
<keyword evidence="4" id="KW-0472">Membrane</keyword>
<dbReference type="InterPro" id="IPR051909">
    <property type="entry name" value="MFP_Cation_Efflux"/>
</dbReference>
<dbReference type="GO" id="GO:0046914">
    <property type="term" value="F:transition metal ion binding"/>
    <property type="evidence" value="ECO:0007669"/>
    <property type="project" value="TreeGrafter"/>
</dbReference>
<comment type="caution">
    <text evidence="10">The sequence shown here is derived from an EMBL/GenBank/DDBJ whole genome shotgun (WGS) entry which is preliminary data.</text>
</comment>
<dbReference type="AlphaFoldDB" id="A0A177NTN9"/>
<dbReference type="GO" id="GO:0016020">
    <property type="term" value="C:membrane"/>
    <property type="evidence" value="ECO:0007669"/>
    <property type="project" value="InterPro"/>
</dbReference>
<dbReference type="InterPro" id="IPR058648">
    <property type="entry name" value="HH_CzcB-like"/>
</dbReference>
<dbReference type="SUPFAM" id="SSF111369">
    <property type="entry name" value="HlyD-like secretion proteins"/>
    <property type="match status" value="1"/>
</dbReference>
<feature type="transmembrane region" description="Helical" evidence="4">
    <location>
        <begin position="12"/>
        <end position="30"/>
    </location>
</feature>
<reference evidence="10 11" key="1">
    <citation type="submission" date="2016-03" db="EMBL/GenBank/DDBJ databases">
        <authorList>
            <person name="Ploux O."/>
        </authorList>
    </citation>
    <scope>NUCLEOTIDE SEQUENCE [LARGE SCALE GENOMIC DNA]</scope>
    <source>
        <strain evidence="10 11">R-45370</strain>
    </source>
</reference>
<dbReference type="NCBIfam" id="TIGR01730">
    <property type="entry name" value="RND_mfp"/>
    <property type="match status" value="1"/>
</dbReference>
<dbReference type="Gene3D" id="2.40.50.100">
    <property type="match status" value="1"/>
</dbReference>
<feature type="domain" description="CzcB-like C-terminal circularly permuted SH3-like" evidence="9">
    <location>
        <begin position="445"/>
        <end position="505"/>
    </location>
</feature>
<evidence type="ECO:0000256" key="2">
    <source>
        <dbReference type="ARBA" id="ARBA00022448"/>
    </source>
</evidence>
<proteinExistence type="inferred from homology"/>
<feature type="compositionally biased region" description="Basic and acidic residues" evidence="3">
    <location>
        <begin position="52"/>
        <end position="66"/>
    </location>
</feature>
<dbReference type="OrthoDB" id="9768185at2"/>
<dbReference type="InterPro" id="IPR058792">
    <property type="entry name" value="Beta-barrel_RND_2"/>
</dbReference>
<evidence type="ECO:0000259" key="9">
    <source>
        <dbReference type="Pfam" id="PF25975"/>
    </source>
</evidence>
<dbReference type="PANTHER" id="PTHR30097:SF4">
    <property type="entry name" value="SLR6042 PROTEIN"/>
    <property type="match status" value="1"/>
</dbReference>
<dbReference type="GO" id="GO:0015679">
    <property type="term" value="P:plasma membrane copper ion transport"/>
    <property type="evidence" value="ECO:0007669"/>
    <property type="project" value="TreeGrafter"/>
</dbReference>
<keyword evidence="11" id="KW-1185">Reference proteome</keyword>
<sequence length="517" mass="56280">MNINISKKQIIAIAAIILFGVLLGVFILSIDKSMPEGEEHGEENHVEAKVHTNQSDDDHGHSDEAKQAQGPHGGDLFINGDFELEILLSEEEGEPRFRIYQFNQHKLLLPAADQVSLLLTRPNGQQQHIDFAPEKDFLQSIQTIEEPHVFEANVTARHDNQALQFSWVKEEGKIALTDHQIEETGITTQTAGAAHIKSVVTLPGEIRFNEDMTSHVVPRLAGVVESVSANLGQQVKKGQVLAVIASTALSEQRSELLSAQKRLELARTTFAREKHLWEAKISAEQDYLQARQAMREAEIAVHNAQHKLMALGASPTVSVNSGTLLNRYEIRAPFDGMVVEKHIALGEAVKEDASIFTISDLSSVWAEIIVSAKDLNVVRVGKKVTIKATAFDSTASGIVSYVGALMGEQTRTAKARVTLANPQMAWRPGLFITVELVAKETEVPVAVSSDAIQTINDKPTIFIRVPGGFIAQPITTGLSDGKVTEIVAGLMPGTEYAVNGSFVIKSEQGKAGASHEH</sequence>
<dbReference type="InterPro" id="IPR058649">
    <property type="entry name" value="CzcB_C"/>
</dbReference>
<evidence type="ECO:0000256" key="3">
    <source>
        <dbReference type="SAM" id="MobiDB-lite"/>
    </source>
</evidence>
<keyword evidence="4" id="KW-1133">Transmembrane helix</keyword>
<accession>A0A177NTN9</accession>
<feature type="domain" description="CzcB N-terminal" evidence="7">
    <location>
        <begin position="74"/>
        <end position="165"/>
    </location>
</feature>
<organism evidence="10 11">
    <name type="scientific">Methylomonas lenta</name>
    <dbReference type="NCBI Taxonomy" id="980561"/>
    <lineage>
        <taxon>Bacteria</taxon>
        <taxon>Pseudomonadati</taxon>
        <taxon>Pseudomonadota</taxon>
        <taxon>Gammaproteobacteria</taxon>
        <taxon>Methylococcales</taxon>
        <taxon>Methylococcaceae</taxon>
        <taxon>Methylomonas</taxon>
    </lineage>
</organism>
<feature type="domain" description="CusB-like beta-barrel" evidence="6">
    <location>
        <begin position="363"/>
        <end position="439"/>
    </location>
</feature>
<evidence type="ECO:0000259" key="5">
    <source>
        <dbReference type="Pfam" id="PF25893"/>
    </source>
</evidence>
<evidence type="ECO:0000256" key="1">
    <source>
        <dbReference type="ARBA" id="ARBA00009477"/>
    </source>
</evidence>